<dbReference type="PANTHER" id="PTHR48449">
    <property type="entry name" value="DUF1985 DOMAIN-CONTAINING PROTEIN"/>
    <property type="match status" value="1"/>
</dbReference>
<comment type="caution">
    <text evidence="1">The sequence shown here is derived from an EMBL/GenBank/DDBJ whole genome shotgun (WGS) entry which is preliminary data.</text>
</comment>
<keyword evidence="2" id="KW-1185">Reference proteome</keyword>
<sequence>MKDKYKLGLVYILETVLRCKHHKININVFCLDVVDDVEVFNVYLWGQRCFLETVHAFKRIHTMKGSKSDRKYYVYGFLLAVQATDIPIAKDVAAIFDDPQVRPYHHTDVFSKIASDRVLVESNMVREQEVDKEMETRYQPEVDIGVRMNMETEIETGQPDVEI</sequence>
<evidence type="ECO:0000313" key="2">
    <source>
        <dbReference type="Proteomes" id="UP001604336"/>
    </source>
</evidence>
<organism evidence="1 2">
    <name type="scientific">Abeliophyllum distichum</name>
    <dbReference type="NCBI Taxonomy" id="126358"/>
    <lineage>
        <taxon>Eukaryota</taxon>
        <taxon>Viridiplantae</taxon>
        <taxon>Streptophyta</taxon>
        <taxon>Embryophyta</taxon>
        <taxon>Tracheophyta</taxon>
        <taxon>Spermatophyta</taxon>
        <taxon>Magnoliopsida</taxon>
        <taxon>eudicotyledons</taxon>
        <taxon>Gunneridae</taxon>
        <taxon>Pentapetalae</taxon>
        <taxon>asterids</taxon>
        <taxon>lamiids</taxon>
        <taxon>Lamiales</taxon>
        <taxon>Oleaceae</taxon>
        <taxon>Forsythieae</taxon>
        <taxon>Abeliophyllum</taxon>
    </lineage>
</organism>
<gene>
    <name evidence="1" type="ORF">Adt_15132</name>
</gene>
<dbReference type="EMBL" id="JBFOLK010000004">
    <property type="protein sequence ID" value="KAL2518885.1"/>
    <property type="molecule type" value="Genomic_DNA"/>
</dbReference>
<name>A0ABD1U2Q3_9LAMI</name>
<accession>A0ABD1U2Q3</accession>
<proteinExistence type="predicted"/>
<protein>
    <recommendedName>
        <fullName evidence="3">DUF1985 domain-containing protein</fullName>
    </recommendedName>
</protein>
<reference evidence="2" key="1">
    <citation type="submission" date="2024-07" db="EMBL/GenBank/DDBJ databases">
        <title>Two chromosome-level genome assemblies of Korean endemic species Abeliophyllum distichum and Forsythia ovata (Oleaceae).</title>
        <authorList>
            <person name="Jang H."/>
        </authorList>
    </citation>
    <scope>NUCLEOTIDE SEQUENCE [LARGE SCALE GENOMIC DNA]</scope>
</reference>
<dbReference type="AlphaFoldDB" id="A0ABD1U2Q3"/>
<dbReference type="PANTHER" id="PTHR48449:SF1">
    <property type="entry name" value="DUF1985 DOMAIN-CONTAINING PROTEIN"/>
    <property type="match status" value="1"/>
</dbReference>
<dbReference type="Proteomes" id="UP001604336">
    <property type="component" value="Unassembled WGS sequence"/>
</dbReference>
<evidence type="ECO:0008006" key="3">
    <source>
        <dbReference type="Google" id="ProtNLM"/>
    </source>
</evidence>
<evidence type="ECO:0000313" key="1">
    <source>
        <dbReference type="EMBL" id="KAL2518885.1"/>
    </source>
</evidence>